<evidence type="ECO:0000256" key="2">
    <source>
        <dbReference type="ARBA" id="ARBA00023163"/>
    </source>
</evidence>
<evidence type="ECO:0000256" key="1">
    <source>
        <dbReference type="ARBA" id="ARBA00023015"/>
    </source>
</evidence>
<dbReference type="SMART" id="SM00906">
    <property type="entry name" value="Fungal_trans"/>
    <property type="match status" value="1"/>
</dbReference>
<organism evidence="6 7">
    <name type="scientific">Aspergillus saccharolyticus JOP 1030-1</name>
    <dbReference type="NCBI Taxonomy" id="1450539"/>
    <lineage>
        <taxon>Eukaryota</taxon>
        <taxon>Fungi</taxon>
        <taxon>Dikarya</taxon>
        <taxon>Ascomycota</taxon>
        <taxon>Pezizomycotina</taxon>
        <taxon>Eurotiomycetes</taxon>
        <taxon>Eurotiomycetidae</taxon>
        <taxon>Eurotiales</taxon>
        <taxon>Aspergillaceae</taxon>
        <taxon>Aspergillus</taxon>
        <taxon>Aspergillus subgen. Circumdati</taxon>
    </lineage>
</organism>
<feature type="domain" description="Xylanolytic transcriptional activator regulatory" evidence="5">
    <location>
        <begin position="263"/>
        <end position="336"/>
    </location>
</feature>
<dbReference type="PANTHER" id="PTHR47654">
    <property type="entry name" value="ZN(II)2CYS6 TRANSCRIPTION FACTOR (EUROFUNG)-RELATED"/>
    <property type="match status" value="1"/>
</dbReference>
<dbReference type="OrthoDB" id="5296287at2759"/>
<dbReference type="CDD" id="cd12148">
    <property type="entry name" value="fungal_TF_MHR"/>
    <property type="match status" value="1"/>
</dbReference>
<dbReference type="AlphaFoldDB" id="A0A318ZLC8"/>
<dbReference type="EMBL" id="KZ821270">
    <property type="protein sequence ID" value="PYH41048.1"/>
    <property type="molecule type" value="Genomic_DNA"/>
</dbReference>
<feature type="compositionally biased region" description="Polar residues" evidence="4">
    <location>
        <begin position="29"/>
        <end position="43"/>
    </location>
</feature>
<dbReference type="InterPro" id="IPR007219">
    <property type="entry name" value="XnlR_reg_dom"/>
</dbReference>
<feature type="region of interest" description="Disordered" evidence="4">
    <location>
        <begin position="26"/>
        <end position="59"/>
    </location>
</feature>
<keyword evidence="7" id="KW-1185">Reference proteome</keyword>
<feature type="compositionally biased region" description="Low complexity" evidence="4">
    <location>
        <begin position="47"/>
        <end position="59"/>
    </location>
</feature>
<dbReference type="GeneID" id="37077206"/>
<keyword evidence="1" id="KW-0805">Transcription regulation</keyword>
<name>A0A318ZLC8_9EURO</name>
<gene>
    <name evidence="6" type="ORF">BP01DRAFT_360734</name>
</gene>
<accession>A0A318ZLC8</accession>
<dbReference type="RefSeq" id="XP_025427030.1">
    <property type="nucleotide sequence ID" value="XM_025575978.1"/>
</dbReference>
<evidence type="ECO:0000256" key="3">
    <source>
        <dbReference type="ARBA" id="ARBA00023242"/>
    </source>
</evidence>
<keyword evidence="2" id="KW-0804">Transcription</keyword>
<proteinExistence type="predicted"/>
<protein>
    <recommendedName>
        <fullName evidence="5">Xylanolytic transcriptional activator regulatory domain-containing protein</fullName>
    </recommendedName>
</protein>
<evidence type="ECO:0000313" key="7">
    <source>
        <dbReference type="Proteomes" id="UP000248349"/>
    </source>
</evidence>
<dbReference type="GO" id="GO:0008270">
    <property type="term" value="F:zinc ion binding"/>
    <property type="evidence" value="ECO:0007669"/>
    <property type="project" value="InterPro"/>
</dbReference>
<sequence>MVAALDKQNTAELERISAVVKGGFLRSGGITTPEQQDLSSGSQERPAASQSATSSSSAGSLCDIATVNEDINRDERSRATGYIGKGSEIAWLQKLSEEVGKLGHPIESSPHELSSEEESLTALSYHLDHLSFSTLEAGDPQALPQRALSDQLIAIYFAKVDPSFPLLNKTLFSTQYHQALTKSRSPSRKWLTILNLIYAIGAKYMQLSERNWADAIDDRSFLSRALALNADQSLLGEHADLQQVQIWVLYAIYHLTSAQINRAWHMAGRAARCAIALGLNLRAGGLNVDATSRESRTRLWWSLFILEQLLSVMTGRTSCIDWRSFSIPAPLPFDEAQFQAPQAAKYLSDLALRERTFVLTAQTPRFRIEARNKLLRAVEPSSSLYLFYLADLAAISHAAVNAVYSLHACLGVSKGAHAKITHYQRMLGDWRSSLQSSFEFTDRNGRLKLAEPCPEQIALALAFYSSQIIINRPCLTRPGIQKVTETRHPRTAFANATALLCLQSAMDLMAIFPDLPDMGWLCEMTPWWSVVHYIMQALIILLIQLCVGPVDVVKGAHTETGQGAVGTAEEPEVILRVSKKCLRWLHAIASRSPSSRRAFITCERLLRRIATINGFDLEGVPQAATLAARTTNSSLENYYAQRGRSPQQPSESAHGDAMREASTWWGADYTYSEPDAENQAYLPFSLDPTLLDFLENALE</sequence>
<reference evidence="6 7" key="1">
    <citation type="submission" date="2016-12" db="EMBL/GenBank/DDBJ databases">
        <title>The genomes of Aspergillus section Nigri reveals drivers in fungal speciation.</title>
        <authorList>
            <consortium name="DOE Joint Genome Institute"/>
            <person name="Vesth T.C."/>
            <person name="Nybo J."/>
            <person name="Theobald S."/>
            <person name="Brandl J."/>
            <person name="Frisvad J.C."/>
            <person name="Nielsen K.F."/>
            <person name="Lyhne E.K."/>
            <person name="Kogle M.E."/>
            <person name="Kuo A."/>
            <person name="Riley R."/>
            <person name="Clum A."/>
            <person name="Nolan M."/>
            <person name="Lipzen A."/>
            <person name="Salamov A."/>
            <person name="Henrissat B."/>
            <person name="Wiebenga A."/>
            <person name="De Vries R.P."/>
            <person name="Grigoriev I.V."/>
            <person name="Mortensen U.H."/>
            <person name="Andersen M.R."/>
            <person name="Baker S.E."/>
        </authorList>
    </citation>
    <scope>NUCLEOTIDE SEQUENCE [LARGE SCALE GENOMIC DNA]</scope>
    <source>
        <strain evidence="6 7">JOP 1030-1</strain>
    </source>
</reference>
<dbReference type="GO" id="GO:0003677">
    <property type="term" value="F:DNA binding"/>
    <property type="evidence" value="ECO:0007669"/>
    <property type="project" value="InterPro"/>
</dbReference>
<dbReference type="PANTHER" id="PTHR47654:SF3">
    <property type="entry name" value="ZN(II)2CYS6 TRANSCRIPTION FACTOR (EUROFUNG)"/>
    <property type="match status" value="1"/>
</dbReference>
<dbReference type="InterPro" id="IPR053230">
    <property type="entry name" value="Trans_reg_galc"/>
</dbReference>
<dbReference type="Pfam" id="PF04082">
    <property type="entry name" value="Fungal_trans"/>
    <property type="match status" value="1"/>
</dbReference>
<dbReference type="GO" id="GO:0006351">
    <property type="term" value="P:DNA-templated transcription"/>
    <property type="evidence" value="ECO:0007669"/>
    <property type="project" value="InterPro"/>
</dbReference>
<evidence type="ECO:0000256" key="4">
    <source>
        <dbReference type="SAM" id="MobiDB-lite"/>
    </source>
</evidence>
<keyword evidence="3" id="KW-0539">Nucleus</keyword>
<dbReference type="Proteomes" id="UP000248349">
    <property type="component" value="Unassembled WGS sequence"/>
</dbReference>
<evidence type="ECO:0000259" key="5">
    <source>
        <dbReference type="SMART" id="SM00906"/>
    </source>
</evidence>
<evidence type="ECO:0000313" key="6">
    <source>
        <dbReference type="EMBL" id="PYH41048.1"/>
    </source>
</evidence>